<dbReference type="EMBL" id="WNTK01000009">
    <property type="protein sequence ID" value="KAG9478203.1"/>
    <property type="molecule type" value="Genomic_DNA"/>
</dbReference>
<sequence>MTPVLFHCSAFFCLLSSLLCLLLFVTICYRLSPFCPVLFSSYLSTGFFFFSLLPVFGFLFPHLSESACADTERSSACHINARKS</sequence>
<keyword evidence="3" id="KW-1185">Reference proteome</keyword>
<keyword evidence="1" id="KW-1133">Transmembrane helix</keyword>
<feature type="transmembrane region" description="Helical" evidence="1">
    <location>
        <begin position="38"/>
        <end position="60"/>
    </location>
</feature>
<keyword evidence="1" id="KW-0472">Membrane</keyword>
<reference evidence="2" key="1">
    <citation type="thesis" date="2020" institute="ProQuest LLC" country="789 East Eisenhower Parkway, Ann Arbor, MI, USA">
        <title>Comparative Genomics and Chromosome Evolution.</title>
        <authorList>
            <person name="Mudd A.B."/>
        </authorList>
    </citation>
    <scope>NUCLEOTIDE SEQUENCE</scope>
    <source>
        <strain evidence="2">HN-11 Male</strain>
        <tissue evidence="2">Kidney and liver</tissue>
    </source>
</reference>
<organism evidence="2 3">
    <name type="scientific">Eleutherodactylus coqui</name>
    <name type="common">Puerto Rican coqui</name>
    <dbReference type="NCBI Taxonomy" id="57060"/>
    <lineage>
        <taxon>Eukaryota</taxon>
        <taxon>Metazoa</taxon>
        <taxon>Chordata</taxon>
        <taxon>Craniata</taxon>
        <taxon>Vertebrata</taxon>
        <taxon>Euteleostomi</taxon>
        <taxon>Amphibia</taxon>
        <taxon>Batrachia</taxon>
        <taxon>Anura</taxon>
        <taxon>Neobatrachia</taxon>
        <taxon>Hyloidea</taxon>
        <taxon>Eleutherodactylidae</taxon>
        <taxon>Eleutherodactylinae</taxon>
        <taxon>Eleutherodactylus</taxon>
        <taxon>Eleutherodactylus</taxon>
    </lineage>
</organism>
<evidence type="ECO:0000313" key="2">
    <source>
        <dbReference type="EMBL" id="KAG9478203.1"/>
    </source>
</evidence>
<dbReference type="AlphaFoldDB" id="A0A8J6K265"/>
<dbReference type="Proteomes" id="UP000770717">
    <property type="component" value="Unassembled WGS sequence"/>
</dbReference>
<keyword evidence="1" id="KW-0812">Transmembrane</keyword>
<evidence type="ECO:0000256" key="1">
    <source>
        <dbReference type="SAM" id="Phobius"/>
    </source>
</evidence>
<accession>A0A8J6K265</accession>
<proteinExistence type="predicted"/>
<evidence type="ECO:0000313" key="3">
    <source>
        <dbReference type="Proteomes" id="UP000770717"/>
    </source>
</evidence>
<comment type="caution">
    <text evidence="2">The sequence shown here is derived from an EMBL/GenBank/DDBJ whole genome shotgun (WGS) entry which is preliminary data.</text>
</comment>
<protein>
    <submittedName>
        <fullName evidence="2">Uncharacterized protein</fullName>
    </submittedName>
</protein>
<gene>
    <name evidence="2" type="ORF">GDO78_013290</name>
</gene>
<name>A0A8J6K265_ELECQ</name>